<organism evidence="1 2">
    <name type="scientific">Brassicogethes aeneus</name>
    <name type="common">Rape pollen beetle</name>
    <name type="synonym">Meligethes aeneus</name>
    <dbReference type="NCBI Taxonomy" id="1431903"/>
    <lineage>
        <taxon>Eukaryota</taxon>
        <taxon>Metazoa</taxon>
        <taxon>Ecdysozoa</taxon>
        <taxon>Arthropoda</taxon>
        <taxon>Hexapoda</taxon>
        <taxon>Insecta</taxon>
        <taxon>Pterygota</taxon>
        <taxon>Neoptera</taxon>
        <taxon>Endopterygota</taxon>
        <taxon>Coleoptera</taxon>
        <taxon>Polyphaga</taxon>
        <taxon>Cucujiformia</taxon>
        <taxon>Nitidulidae</taxon>
        <taxon>Meligethinae</taxon>
        <taxon>Brassicogethes</taxon>
    </lineage>
</organism>
<evidence type="ECO:0000313" key="1">
    <source>
        <dbReference type="EMBL" id="CAH0556508.1"/>
    </source>
</evidence>
<reference evidence="1" key="1">
    <citation type="submission" date="2021-12" db="EMBL/GenBank/DDBJ databases">
        <authorList>
            <person name="King R."/>
        </authorList>
    </citation>
    <scope>NUCLEOTIDE SEQUENCE</scope>
</reference>
<dbReference type="Proteomes" id="UP001154078">
    <property type="component" value="Chromosome 5"/>
</dbReference>
<protein>
    <submittedName>
        <fullName evidence="1">Uncharacterized protein</fullName>
    </submittedName>
</protein>
<keyword evidence="2" id="KW-1185">Reference proteome</keyword>
<dbReference type="EMBL" id="OV121136">
    <property type="protein sequence ID" value="CAH0556508.1"/>
    <property type="molecule type" value="Genomic_DNA"/>
</dbReference>
<evidence type="ECO:0000313" key="2">
    <source>
        <dbReference type="Proteomes" id="UP001154078"/>
    </source>
</evidence>
<gene>
    <name evidence="1" type="ORF">MELIAE_LOCUS7433</name>
</gene>
<sequence length="148" mass="16519">MKAIHKVEISPVNPEEFASSEAVKDSILAKINPVTIGFAPSKVYYARNKGVVIESHDSNVNKLLDFPEWASLKLKASSPKKRLPRLSIFGVPSFLTKENLAKAIIDQNNVETFNTEDINPVHKFGPRGQKLVHWAVEVTPALRLSCYH</sequence>
<proteinExistence type="predicted"/>
<dbReference type="AlphaFoldDB" id="A0A9P0FIK2"/>
<accession>A0A9P0FIK2</accession>
<name>A0A9P0FIK2_BRAAE</name>